<proteinExistence type="predicted"/>
<name>A0ACC3DFD8_9PEZI</name>
<gene>
    <name evidence="1" type="ORF">LTS18_000919</name>
</gene>
<organism evidence="1 2">
    <name type="scientific">Coniosporium uncinatum</name>
    <dbReference type="NCBI Taxonomy" id="93489"/>
    <lineage>
        <taxon>Eukaryota</taxon>
        <taxon>Fungi</taxon>
        <taxon>Dikarya</taxon>
        <taxon>Ascomycota</taxon>
        <taxon>Pezizomycotina</taxon>
        <taxon>Dothideomycetes</taxon>
        <taxon>Dothideomycetes incertae sedis</taxon>
        <taxon>Coniosporium</taxon>
    </lineage>
</organism>
<reference evidence="1" key="1">
    <citation type="submission" date="2024-09" db="EMBL/GenBank/DDBJ databases">
        <title>Black Yeasts Isolated from many extreme environments.</title>
        <authorList>
            <person name="Coleine C."/>
            <person name="Stajich J.E."/>
            <person name="Selbmann L."/>
        </authorList>
    </citation>
    <scope>NUCLEOTIDE SEQUENCE</scope>
    <source>
        <strain evidence="1">CCFEE 5737</strain>
    </source>
</reference>
<dbReference type="Proteomes" id="UP001186974">
    <property type="component" value="Unassembled WGS sequence"/>
</dbReference>
<evidence type="ECO:0000313" key="1">
    <source>
        <dbReference type="EMBL" id="KAK3067845.1"/>
    </source>
</evidence>
<dbReference type="EMBL" id="JAWDJW010005430">
    <property type="protein sequence ID" value="KAK3067845.1"/>
    <property type="molecule type" value="Genomic_DNA"/>
</dbReference>
<keyword evidence="2" id="KW-1185">Reference proteome</keyword>
<evidence type="ECO:0000313" key="2">
    <source>
        <dbReference type="Proteomes" id="UP001186974"/>
    </source>
</evidence>
<sequence>MECAGRGLAFYSYQATQEIVYQGHLAKSLTIKYSNMSSQLDKVINDANAEIASLREKLGATEGEQQNLVNKNHELVTAFREKSKTHQQLQKAYQTLKAQVMASQVQTAASDDAEHTLRTAGAERFVDRLGTGGGIARYPTGRREVERIHSRQKSGGSINSADRQRSGGSWNEKRYDNRGFATR</sequence>
<accession>A0ACC3DFD8</accession>
<comment type="caution">
    <text evidence="1">The sequence shown here is derived from an EMBL/GenBank/DDBJ whole genome shotgun (WGS) entry which is preliminary data.</text>
</comment>
<protein>
    <submittedName>
        <fullName evidence="1">Uncharacterized protein</fullName>
    </submittedName>
</protein>